<feature type="transmembrane region" description="Helical" evidence="2">
    <location>
        <begin position="96"/>
        <end position="115"/>
    </location>
</feature>
<protein>
    <submittedName>
        <fullName evidence="3">TIGR02587 family membrane protein</fullName>
    </submittedName>
</protein>
<accession>A0A926VCA5</accession>
<dbReference type="NCBIfam" id="TIGR02587">
    <property type="entry name" value="TIGR02587 family membrane protein"/>
    <property type="match status" value="1"/>
</dbReference>
<proteinExistence type="predicted"/>
<dbReference type="AlphaFoldDB" id="A0A926VCA5"/>
<feature type="region of interest" description="Disordered" evidence="1">
    <location>
        <begin position="146"/>
        <end position="168"/>
    </location>
</feature>
<gene>
    <name evidence="3" type="ORF">H6G03_08645</name>
</gene>
<evidence type="ECO:0000256" key="2">
    <source>
        <dbReference type="SAM" id="Phobius"/>
    </source>
</evidence>
<evidence type="ECO:0000313" key="3">
    <source>
        <dbReference type="EMBL" id="MBD2181168.1"/>
    </source>
</evidence>
<name>A0A926VCA5_9CYAN</name>
<reference evidence="3" key="2">
    <citation type="submission" date="2020-08" db="EMBL/GenBank/DDBJ databases">
        <authorList>
            <person name="Chen M."/>
            <person name="Teng W."/>
            <person name="Zhao L."/>
            <person name="Hu C."/>
            <person name="Zhou Y."/>
            <person name="Han B."/>
            <person name="Song L."/>
            <person name="Shu W."/>
        </authorList>
    </citation>
    <scope>NUCLEOTIDE SEQUENCE</scope>
    <source>
        <strain evidence="3">FACHB-1375</strain>
    </source>
</reference>
<keyword evidence="2" id="KW-0812">Transmembrane</keyword>
<reference evidence="3" key="1">
    <citation type="journal article" date="2015" name="ISME J.">
        <title>Draft Genome Sequence of Streptomyces incarnatus NRRL8089, which Produces the Nucleoside Antibiotic Sinefungin.</title>
        <authorList>
            <person name="Oshima K."/>
            <person name="Hattori M."/>
            <person name="Shimizu H."/>
            <person name="Fukuda K."/>
            <person name="Nemoto M."/>
            <person name="Inagaki K."/>
            <person name="Tamura T."/>
        </authorList>
    </citation>
    <scope>NUCLEOTIDE SEQUENCE</scope>
    <source>
        <strain evidence="3">FACHB-1375</strain>
    </source>
</reference>
<comment type="caution">
    <text evidence="3">The sequence shown here is derived from an EMBL/GenBank/DDBJ whole genome shotgun (WGS) entry which is preliminary data.</text>
</comment>
<feature type="transmembrane region" description="Helical" evidence="2">
    <location>
        <begin position="211"/>
        <end position="231"/>
    </location>
</feature>
<dbReference type="InterPro" id="IPR024464">
    <property type="entry name" value="DUF2391"/>
</dbReference>
<dbReference type="InterPro" id="IPR013416">
    <property type="entry name" value="CHP02587_IM"/>
</dbReference>
<dbReference type="Proteomes" id="UP000641646">
    <property type="component" value="Unassembled WGS sequence"/>
</dbReference>
<evidence type="ECO:0000256" key="1">
    <source>
        <dbReference type="SAM" id="MobiDB-lite"/>
    </source>
</evidence>
<evidence type="ECO:0000313" key="4">
    <source>
        <dbReference type="Proteomes" id="UP000641646"/>
    </source>
</evidence>
<dbReference type="RefSeq" id="WP_190463933.1">
    <property type="nucleotide sequence ID" value="NZ_JACJPW010000017.1"/>
</dbReference>
<dbReference type="Pfam" id="PF09622">
    <property type="entry name" value="DUF2391"/>
    <property type="match status" value="1"/>
</dbReference>
<keyword evidence="4" id="KW-1185">Reference proteome</keyword>
<feature type="transmembrane region" description="Helical" evidence="2">
    <location>
        <begin position="243"/>
        <end position="267"/>
    </location>
</feature>
<dbReference type="EMBL" id="JACJPW010000017">
    <property type="protein sequence ID" value="MBD2181168.1"/>
    <property type="molecule type" value="Genomic_DNA"/>
</dbReference>
<feature type="transmembrane region" description="Helical" evidence="2">
    <location>
        <begin position="27"/>
        <end position="45"/>
    </location>
</feature>
<sequence>MSSKTSKNSRRTDLGKARSLADSLQEYFRGVVGGIMFSLPLIYTMEVWWAGFTEHPLRIFLYFLATFTLLLGYNRYAGLRRSASRLEVVIDSVEELGLGILVAAAFLWLLGRITLDMTADEIIGKIVVEAMTVAIGVSVGTAQLGGADPENMDTGMKGEEQQSGLPSPGRDEVDFWGQVIISLCGAVLFAANVAPTEEIITIATQISSERLIGLALVSMLLGTLILFYSNFTGAKQFTRSESLFTTVSGTVITYAVALIASASLLWFFGRFDGVAPITWVAQTVVLALPATLGASAGRLLLQ</sequence>
<keyword evidence="2" id="KW-1133">Transmembrane helix</keyword>
<feature type="transmembrane region" description="Helical" evidence="2">
    <location>
        <begin position="279"/>
        <end position="301"/>
    </location>
</feature>
<keyword evidence="2" id="KW-0472">Membrane</keyword>
<feature type="transmembrane region" description="Helical" evidence="2">
    <location>
        <begin position="57"/>
        <end position="76"/>
    </location>
</feature>
<organism evidence="3 4">
    <name type="scientific">Aerosakkonema funiforme FACHB-1375</name>
    <dbReference type="NCBI Taxonomy" id="2949571"/>
    <lineage>
        <taxon>Bacteria</taxon>
        <taxon>Bacillati</taxon>
        <taxon>Cyanobacteriota</taxon>
        <taxon>Cyanophyceae</taxon>
        <taxon>Oscillatoriophycideae</taxon>
        <taxon>Aerosakkonematales</taxon>
        <taxon>Aerosakkonemataceae</taxon>
        <taxon>Aerosakkonema</taxon>
    </lineage>
</organism>